<sequence length="125" mass="13762">MRGNMSHKSKKLLLVDDDQTVLKLMTEVLTDFGHCVTSVPSARHALNHFTSAGQAFDLLITDICMPGMNGVELIKAVRAHNGTLPIIAISGFSEPEDQNEIAHYDARMLTKPVDFQTLKQTIDAL</sequence>
<keyword evidence="4" id="KW-0808">Transferase</keyword>
<comment type="caution">
    <text evidence="4">The sequence shown here is derived from an EMBL/GenBank/DDBJ whole genome shotgun (WGS) entry which is preliminary data.</text>
</comment>
<feature type="modified residue" description="4-aspartylphosphate" evidence="2">
    <location>
        <position position="62"/>
    </location>
</feature>
<dbReference type="InterPro" id="IPR050595">
    <property type="entry name" value="Bact_response_regulator"/>
</dbReference>
<evidence type="ECO:0000259" key="3">
    <source>
        <dbReference type="PROSITE" id="PS50110"/>
    </source>
</evidence>
<feature type="domain" description="Response regulatory" evidence="3">
    <location>
        <begin position="11"/>
        <end position="125"/>
    </location>
</feature>
<accession>Q0EZC9</accession>
<dbReference type="PROSITE" id="PS50110">
    <property type="entry name" value="RESPONSE_REGULATORY"/>
    <property type="match status" value="1"/>
</dbReference>
<dbReference type="AlphaFoldDB" id="Q0EZC9"/>
<dbReference type="PANTHER" id="PTHR44591:SF3">
    <property type="entry name" value="RESPONSE REGULATORY DOMAIN-CONTAINING PROTEIN"/>
    <property type="match status" value="1"/>
</dbReference>
<dbReference type="InParanoid" id="Q0EZC9"/>
<dbReference type="GO" id="GO:0016301">
    <property type="term" value="F:kinase activity"/>
    <property type="evidence" value="ECO:0007669"/>
    <property type="project" value="UniProtKB-KW"/>
</dbReference>
<dbReference type="HOGENOM" id="CLU_000445_69_8_0"/>
<dbReference type="GO" id="GO:0000160">
    <property type="term" value="P:phosphorelay signal transduction system"/>
    <property type="evidence" value="ECO:0007669"/>
    <property type="project" value="InterPro"/>
</dbReference>
<gene>
    <name evidence="4" type="ORF">SPV1_14364</name>
</gene>
<proteinExistence type="predicted"/>
<evidence type="ECO:0000256" key="1">
    <source>
        <dbReference type="ARBA" id="ARBA00022553"/>
    </source>
</evidence>
<keyword evidence="4" id="KW-0418">Kinase</keyword>
<evidence type="ECO:0000256" key="2">
    <source>
        <dbReference type="PROSITE-ProRule" id="PRU00169"/>
    </source>
</evidence>
<keyword evidence="1 2" id="KW-0597">Phosphoprotein</keyword>
<dbReference type="InterPro" id="IPR011006">
    <property type="entry name" value="CheY-like_superfamily"/>
</dbReference>
<dbReference type="eggNOG" id="COG2204">
    <property type="taxonomic scope" value="Bacteria"/>
</dbReference>
<name>Q0EZC9_9PROT</name>
<dbReference type="SMART" id="SM00448">
    <property type="entry name" value="REC"/>
    <property type="match status" value="1"/>
</dbReference>
<organism evidence="4 5">
    <name type="scientific">Mariprofundus ferrooxydans PV-1</name>
    <dbReference type="NCBI Taxonomy" id="314345"/>
    <lineage>
        <taxon>Bacteria</taxon>
        <taxon>Pseudomonadati</taxon>
        <taxon>Pseudomonadota</taxon>
        <taxon>Candidatius Mariprofundia</taxon>
        <taxon>Mariprofundales</taxon>
        <taxon>Mariprofundaceae</taxon>
        <taxon>Mariprofundus</taxon>
    </lineage>
</organism>
<evidence type="ECO:0000313" key="5">
    <source>
        <dbReference type="Proteomes" id="UP000005297"/>
    </source>
</evidence>
<evidence type="ECO:0000313" key="4">
    <source>
        <dbReference type="EMBL" id="EAU54775.1"/>
    </source>
</evidence>
<dbReference type="Gene3D" id="3.40.50.2300">
    <property type="match status" value="1"/>
</dbReference>
<dbReference type="OrthoDB" id="5294427at2"/>
<reference evidence="4 5" key="1">
    <citation type="submission" date="2006-09" db="EMBL/GenBank/DDBJ databases">
        <authorList>
            <person name="Emerson D."/>
            <person name="Ferriera S."/>
            <person name="Johnson J."/>
            <person name="Kravitz S."/>
            <person name="Halpern A."/>
            <person name="Remington K."/>
            <person name="Beeson K."/>
            <person name="Tran B."/>
            <person name="Rogers Y.-H."/>
            <person name="Friedman R."/>
            <person name="Venter J.C."/>
        </authorList>
    </citation>
    <scope>NUCLEOTIDE SEQUENCE [LARGE SCALE GENOMIC DNA]</scope>
    <source>
        <strain evidence="4 5">PV-1</strain>
    </source>
</reference>
<dbReference type="EMBL" id="AATS01000006">
    <property type="protein sequence ID" value="EAU54775.1"/>
    <property type="molecule type" value="Genomic_DNA"/>
</dbReference>
<dbReference type="STRING" id="314344.AL013_07710"/>
<dbReference type="PANTHER" id="PTHR44591">
    <property type="entry name" value="STRESS RESPONSE REGULATOR PROTEIN 1"/>
    <property type="match status" value="1"/>
</dbReference>
<keyword evidence="5" id="KW-1185">Reference proteome</keyword>
<protein>
    <submittedName>
        <fullName evidence="4">Two component sensor kinase/response regulator hybrid</fullName>
    </submittedName>
</protein>
<dbReference type="Proteomes" id="UP000005297">
    <property type="component" value="Unassembled WGS sequence"/>
</dbReference>
<dbReference type="Pfam" id="PF00072">
    <property type="entry name" value="Response_reg"/>
    <property type="match status" value="1"/>
</dbReference>
<dbReference type="InterPro" id="IPR001789">
    <property type="entry name" value="Sig_transdc_resp-reg_receiver"/>
</dbReference>
<dbReference type="SUPFAM" id="SSF52172">
    <property type="entry name" value="CheY-like"/>
    <property type="match status" value="1"/>
</dbReference>